<comment type="caution">
    <text evidence="1">The sequence shown here is derived from an EMBL/GenBank/DDBJ whole genome shotgun (WGS) entry which is preliminary data.</text>
</comment>
<reference evidence="1" key="1">
    <citation type="journal article" date="2015" name="Nature">
        <title>Complex archaea that bridge the gap between prokaryotes and eukaryotes.</title>
        <authorList>
            <person name="Spang A."/>
            <person name="Saw J.H."/>
            <person name="Jorgensen S.L."/>
            <person name="Zaremba-Niedzwiedzka K."/>
            <person name="Martijn J."/>
            <person name="Lind A.E."/>
            <person name="van Eijk R."/>
            <person name="Schleper C."/>
            <person name="Guy L."/>
            <person name="Ettema T.J."/>
        </authorList>
    </citation>
    <scope>NUCLEOTIDE SEQUENCE</scope>
</reference>
<proteinExistence type="predicted"/>
<sequence>GYDFLQNNYSVYYHDASTSSNIKQLADFVKSCGENDLVILDNAHAGFDSINNMLCEDYKHEFLLLVTSRNVERSVTQSQHPDNSQEGFSYIEIFKEEYAYKELCANEKTIKHIIDQYVGDVIPEDRIGNIDTLKDKCKADYNILRFYVQAWKRKGCVGCLSDVHEKEILEDVFTRYLRHKPHQLELLKIAALSQFEIDVDSRWIDYDLEELQKDGLVQLVETEELNSGRYVSWIRIRHPSVAIYFLKAAAYKHRHIANRIDEFGLQCIYSYLKTKPQNLLKVIGSIPLVEGESFYNGIYCNKTLFKVLCKVIEGFDLNQIIDNHYYIVMYLLSFIEMNGEDASAQIKELLHVYSSRIKNMQPDTSYLKKLTQIILLSYPSSLIRTLFENLDFRDIGEKTKEGLVGFGDIIIFMIQLKKSRLPKPDIEAFCSELDFKYIGQQIRSTNNWEYLHWFLTLNVTGNFSTDNIYSCFNELNYKELAKQASKSTLRVCDCIFSFILSSRGIGISEDKLITFFKVLNFKKLGLCAREGNEDVFALLNFIRLALSAKVPGSSIRFFCSNLDFRKLGKQAIENKVESEDISEFASIIQN</sequence>
<dbReference type="EMBL" id="LAZR01031428">
    <property type="protein sequence ID" value="KKL53784.1"/>
    <property type="molecule type" value="Genomic_DNA"/>
</dbReference>
<feature type="non-terminal residue" evidence="1">
    <location>
        <position position="590"/>
    </location>
</feature>
<name>A0A0F9CWZ8_9ZZZZ</name>
<gene>
    <name evidence="1" type="ORF">LCGC14_2271950</name>
</gene>
<evidence type="ECO:0000313" key="1">
    <source>
        <dbReference type="EMBL" id="KKL53784.1"/>
    </source>
</evidence>
<organism evidence="1">
    <name type="scientific">marine sediment metagenome</name>
    <dbReference type="NCBI Taxonomy" id="412755"/>
    <lineage>
        <taxon>unclassified sequences</taxon>
        <taxon>metagenomes</taxon>
        <taxon>ecological metagenomes</taxon>
    </lineage>
</organism>
<accession>A0A0F9CWZ8</accession>
<feature type="non-terminal residue" evidence="1">
    <location>
        <position position="1"/>
    </location>
</feature>
<dbReference type="AlphaFoldDB" id="A0A0F9CWZ8"/>
<evidence type="ECO:0008006" key="2">
    <source>
        <dbReference type="Google" id="ProtNLM"/>
    </source>
</evidence>
<protein>
    <recommendedName>
        <fullName evidence="2">NB-ARC domain-containing protein</fullName>
    </recommendedName>
</protein>